<dbReference type="InterPro" id="IPR036942">
    <property type="entry name" value="Beta-barrel_TonB_sf"/>
</dbReference>
<keyword evidence="2 4" id="KW-0472">Membrane</keyword>
<dbReference type="PANTHER" id="PTHR40980">
    <property type="entry name" value="PLUG DOMAIN-CONTAINING PROTEIN"/>
    <property type="match status" value="1"/>
</dbReference>
<dbReference type="eggNOG" id="COG1629">
    <property type="taxonomic scope" value="Bacteria"/>
</dbReference>
<evidence type="ECO:0000313" key="8">
    <source>
        <dbReference type="Proteomes" id="UP000249123"/>
    </source>
</evidence>
<evidence type="ECO:0000256" key="2">
    <source>
        <dbReference type="ARBA" id="ARBA00023136"/>
    </source>
</evidence>
<feature type="domain" description="TonB-dependent receptor plug" evidence="6">
    <location>
        <begin position="58"/>
        <end position="154"/>
    </location>
</feature>
<dbReference type="InterPro" id="IPR000531">
    <property type="entry name" value="Beta-barrel_TonB"/>
</dbReference>
<gene>
    <name evidence="7" type="ORF">HY3_12010</name>
</gene>
<dbReference type="AlphaFoldDB" id="A0A062TRJ2"/>
<dbReference type="EMBL" id="AWFB01000016">
    <property type="protein sequence ID" value="RAN33887.1"/>
    <property type="molecule type" value="Genomic_DNA"/>
</dbReference>
<evidence type="ECO:0000259" key="6">
    <source>
        <dbReference type="Pfam" id="PF07715"/>
    </source>
</evidence>
<dbReference type="eggNOG" id="COG4771">
    <property type="taxonomic scope" value="Bacteria"/>
</dbReference>
<evidence type="ECO:0000259" key="5">
    <source>
        <dbReference type="Pfam" id="PF00593"/>
    </source>
</evidence>
<accession>A0A062TRJ2</accession>
<comment type="caution">
    <text evidence="7">The sequence shown here is derived from an EMBL/GenBank/DDBJ whole genome shotgun (WGS) entry which is preliminary data.</text>
</comment>
<proteinExistence type="inferred from homology"/>
<keyword evidence="4" id="KW-0798">TonB box</keyword>
<keyword evidence="8" id="KW-1185">Reference proteome</keyword>
<dbReference type="InterPro" id="IPR012910">
    <property type="entry name" value="Plug_dom"/>
</dbReference>
<dbReference type="PANTHER" id="PTHR40980:SF5">
    <property type="entry name" value="TONB-DEPENDENT RECEPTOR"/>
    <property type="match status" value="1"/>
</dbReference>
<comment type="similarity">
    <text evidence="4">Belongs to the TonB-dependent receptor family.</text>
</comment>
<dbReference type="Proteomes" id="UP000249123">
    <property type="component" value="Unassembled WGS sequence"/>
</dbReference>
<protein>
    <submittedName>
        <fullName evidence="7">Uncharacterized protein</fullName>
    </submittedName>
</protein>
<evidence type="ECO:0000256" key="3">
    <source>
        <dbReference type="ARBA" id="ARBA00023237"/>
    </source>
</evidence>
<dbReference type="GO" id="GO:0009279">
    <property type="term" value="C:cell outer membrane"/>
    <property type="evidence" value="ECO:0007669"/>
    <property type="project" value="UniProtKB-SubCell"/>
</dbReference>
<dbReference type="RefSeq" id="WP_034827039.1">
    <property type="nucleotide sequence ID" value="NZ_AWFA01000025.1"/>
</dbReference>
<reference evidence="7 8" key="1">
    <citation type="submission" date="2013-04" db="EMBL/GenBank/DDBJ databases">
        <title>Hyphomonas sp. T24B3 Genome Sequencing.</title>
        <authorList>
            <person name="Lai Q."/>
            <person name="Shao Z."/>
        </authorList>
    </citation>
    <scope>NUCLEOTIDE SEQUENCE [LARGE SCALE GENOMIC DNA]</scope>
    <source>
        <strain evidence="7 8">T24B3</strain>
    </source>
</reference>
<evidence type="ECO:0000313" key="7">
    <source>
        <dbReference type="EMBL" id="RAN33887.1"/>
    </source>
</evidence>
<dbReference type="OrthoDB" id="9768470at2"/>
<dbReference type="SUPFAM" id="SSF56935">
    <property type="entry name" value="Porins"/>
    <property type="match status" value="1"/>
</dbReference>
<sequence length="868" mass="96444">MKRILSARTLLLSSACLLWLSPALAQEEGQTEEPAAPVEAEARQETIVVRGAFIPDEKRSTSEVSSLIDEGDFSLQGDGDAAAALARVAGIATAEDEFIYVRGLNERYSTALLNGSPLPSPAPLRRVVPLNLFPTSALKSVLVQKTYSPNLPGEFGGGIVDLRTKTVPDEAFVTIGVKSSYDAEASLEDGLLYDGSDTDWTGFDDGSRDRPSLADGLTPAFGRQLTDNSSLLVMQEGEVPLNFAVDLSGGNRYELNDDVSMGVITAVGYSNSWKQKQGRRGYAFSSGEGLGQFYDQDRHSTENTIELNGLATVGFELFSDHEIKFTGLVTRSTEKEARIISGLNEESVEERVDALEWFEQQLWSTQVQGEHFFPQLHDLKVNWRGSYSEALRDAPYQLSNIYVVRNGVTRLSSSSAANRFQFSRVDDDTTDFGFDAELPFSRGSDCKYFCETDLKFGYGYVENDRAARSFIYDIGGVGGTDGLARLDYIYNYLFQSGQGSVSAIAGEQFPEFYLATLEVDAAYVGLDTQLTPYMRASVGVRYEDAIQAVDTQVIGADLSDNTVEGVIDEADWFPAVTITWNPIEDLQVRGGYSETLTRPQFRELAPAVFVNTETDANFFGNPYLVNASIKNYDLRAEYYFARDQFLTFGLFYKDLTNPIEEILVPAETLQTTFINAPAAEMYGFEVEYEQVLPMERWTAWDFFDSRDLQIKTNYTWSDSEISADGEVAFNVGTNLNPVRGTTDAAGRIEDGRRMQGQSEHILNLQLGLINEDAQSEMNLLVNYVSERIRSGEILARNLPAILEQPPMTVDLVWNKTFEAGTGEYQFSLNVQNIFQEGYEAYQERGGDRVYVDTYGQGMIVSVGLKRMF</sequence>
<dbReference type="Gene3D" id="2.40.170.20">
    <property type="entry name" value="TonB-dependent receptor, beta-barrel domain"/>
    <property type="match status" value="1"/>
</dbReference>
<name>A0A062TRJ2_9PROT</name>
<dbReference type="Pfam" id="PF00593">
    <property type="entry name" value="TonB_dep_Rec_b-barrel"/>
    <property type="match status" value="1"/>
</dbReference>
<comment type="subcellular location">
    <subcellularLocation>
        <location evidence="1 4">Cell outer membrane</location>
    </subcellularLocation>
</comment>
<dbReference type="Gene3D" id="2.170.130.10">
    <property type="entry name" value="TonB-dependent receptor, plug domain"/>
    <property type="match status" value="1"/>
</dbReference>
<dbReference type="Pfam" id="PF07715">
    <property type="entry name" value="Plug"/>
    <property type="match status" value="1"/>
</dbReference>
<dbReference type="InterPro" id="IPR037066">
    <property type="entry name" value="Plug_dom_sf"/>
</dbReference>
<evidence type="ECO:0000256" key="4">
    <source>
        <dbReference type="RuleBase" id="RU003357"/>
    </source>
</evidence>
<dbReference type="STRING" id="1280941.HY2_13640"/>
<feature type="domain" description="TonB-dependent receptor-like beta-barrel" evidence="5">
    <location>
        <begin position="398"/>
        <end position="833"/>
    </location>
</feature>
<organism evidence="7 8">
    <name type="scientific">Hyphomonas pacifica</name>
    <dbReference type="NCBI Taxonomy" id="1280941"/>
    <lineage>
        <taxon>Bacteria</taxon>
        <taxon>Pseudomonadati</taxon>
        <taxon>Pseudomonadota</taxon>
        <taxon>Alphaproteobacteria</taxon>
        <taxon>Hyphomonadales</taxon>
        <taxon>Hyphomonadaceae</taxon>
        <taxon>Hyphomonas</taxon>
    </lineage>
</organism>
<evidence type="ECO:0000256" key="1">
    <source>
        <dbReference type="ARBA" id="ARBA00004442"/>
    </source>
</evidence>
<keyword evidence="3" id="KW-0998">Cell outer membrane</keyword>